<dbReference type="RefSeq" id="WP_190025846.1">
    <property type="nucleotide sequence ID" value="NZ_BMUU01000001.1"/>
</dbReference>
<dbReference type="PANTHER" id="PTHR11913">
    <property type="entry name" value="COFILIN-RELATED"/>
    <property type="match status" value="1"/>
</dbReference>
<comment type="caution">
    <text evidence="4">The sequence shown here is derived from an EMBL/GenBank/DDBJ whole genome shotgun (WGS) entry which is preliminary data.</text>
</comment>
<name>A0ABQ2ZIG2_9ACTN</name>
<evidence type="ECO:0000313" key="4">
    <source>
        <dbReference type="EMBL" id="GGY14331.1"/>
    </source>
</evidence>
<feature type="domain" description="ADF-H" evidence="3">
    <location>
        <begin position="2"/>
        <end position="137"/>
    </location>
</feature>
<evidence type="ECO:0000256" key="2">
    <source>
        <dbReference type="ARBA" id="ARBA00023203"/>
    </source>
</evidence>
<comment type="similarity">
    <text evidence="1">Belongs to the actin-binding proteins ADF family.</text>
</comment>
<dbReference type="SUPFAM" id="SSF55753">
    <property type="entry name" value="Actin depolymerizing proteins"/>
    <property type="match status" value="1"/>
</dbReference>
<dbReference type="InterPro" id="IPR017904">
    <property type="entry name" value="ADF/Cofilin"/>
</dbReference>
<evidence type="ECO:0000259" key="3">
    <source>
        <dbReference type="PROSITE" id="PS51263"/>
    </source>
</evidence>
<dbReference type="Proteomes" id="UP000600946">
    <property type="component" value="Unassembled WGS sequence"/>
</dbReference>
<evidence type="ECO:0000256" key="1">
    <source>
        <dbReference type="ARBA" id="ARBA00006844"/>
    </source>
</evidence>
<gene>
    <name evidence="4" type="ORF">GCM10010326_02200</name>
</gene>
<keyword evidence="5" id="KW-1185">Reference proteome</keyword>
<dbReference type="PROSITE" id="PS51263">
    <property type="entry name" value="ADF_H"/>
    <property type="match status" value="1"/>
</dbReference>
<sequence length="142" mass="15712">MSSSASIHEGVPEAGRGIKTEHAYRFVTFKFTDDLEQIVVEEKGEREVTYDAFVAALPQDQVRFALYDFETTTADDRSIAKIVLIAWTPDSAPLKEKMLLASSREALKDSLGIAGGIEIQATHTHEIGRKAIEDQVLDSSRD</sequence>
<dbReference type="Gene3D" id="3.40.20.10">
    <property type="entry name" value="Severin"/>
    <property type="match status" value="1"/>
</dbReference>
<dbReference type="SMART" id="SM00102">
    <property type="entry name" value="ADF"/>
    <property type="match status" value="1"/>
</dbReference>
<accession>A0ABQ2ZIG2</accession>
<dbReference type="EMBL" id="BMUU01000001">
    <property type="protein sequence ID" value="GGY14331.1"/>
    <property type="molecule type" value="Genomic_DNA"/>
</dbReference>
<protein>
    <recommendedName>
        <fullName evidence="3">ADF-H domain-containing protein</fullName>
    </recommendedName>
</protein>
<dbReference type="InterPro" id="IPR029006">
    <property type="entry name" value="ADF-H/Gelsolin-like_dom_sf"/>
</dbReference>
<organism evidence="4 5">
    <name type="scientific">Streptomyces xanthochromogenes</name>
    <dbReference type="NCBI Taxonomy" id="67384"/>
    <lineage>
        <taxon>Bacteria</taxon>
        <taxon>Bacillati</taxon>
        <taxon>Actinomycetota</taxon>
        <taxon>Actinomycetes</taxon>
        <taxon>Kitasatosporales</taxon>
        <taxon>Streptomycetaceae</taxon>
        <taxon>Streptomyces</taxon>
    </lineage>
</organism>
<keyword evidence="2" id="KW-0009">Actin-binding</keyword>
<dbReference type="Pfam" id="PF00241">
    <property type="entry name" value="Cofilin_ADF"/>
    <property type="match status" value="1"/>
</dbReference>
<reference evidence="5" key="1">
    <citation type="journal article" date="2019" name="Int. J. Syst. Evol. Microbiol.">
        <title>The Global Catalogue of Microorganisms (GCM) 10K type strain sequencing project: providing services to taxonomists for standard genome sequencing and annotation.</title>
        <authorList>
            <consortium name="The Broad Institute Genomics Platform"/>
            <consortium name="The Broad Institute Genome Sequencing Center for Infectious Disease"/>
            <person name="Wu L."/>
            <person name="Ma J."/>
        </authorList>
    </citation>
    <scope>NUCLEOTIDE SEQUENCE [LARGE SCALE GENOMIC DNA]</scope>
    <source>
        <strain evidence="5">JCM 4594</strain>
    </source>
</reference>
<proteinExistence type="inferred from homology"/>
<dbReference type="CDD" id="cd11286">
    <property type="entry name" value="ADF_cofilin_like"/>
    <property type="match status" value="1"/>
</dbReference>
<evidence type="ECO:0000313" key="5">
    <source>
        <dbReference type="Proteomes" id="UP000600946"/>
    </source>
</evidence>
<dbReference type="InterPro" id="IPR002108">
    <property type="entry name" value="ADF-H"/>
</dbReference>
<dbReference type="GeneID" id="96288266"/>